<reference evidence="1 2" key="1">
    <citation type="journal article" date="2012" name="J. Bacteriol.">
        <title>Complete genome sequences of Methylophaga sp. strain JAM1 and Methylophaga sp. strain JAM7.</title>
        <authorList>
            <person name="Villeneuve C."/>
            <person name="Martineau C."/>
            <person name="Mauffrey F."/>
            <person name="Villemur R."/>
        </authorList>
    </citation>
    <scope>NUCLEOTIDE SEQUENCE [LARGE SCALE GENOMIC DNA]</scope>
    <source>
        <strain evidence="1 2">JAM7</strain>
    </source>
</reference>
<sequence length="102" mass="11538">MDLLAGVEAGIETDTAMTNPDLDRTQEILTAQQTDKSHHWYNDQTGIAYKIDIKRSYTYGNYPCLAYNLTIIKGNQESVKPLDACRHRSGKWISVSPNPMTF</sequence>
<dbReference type="HOGENOM" id="CLU_2274046_0_0_6"/>
<protein>
    <recommendedName>
        <fullName evidence="3">Surface antigen domain-containing protein</fullName>
    </recommendedName>
</protein>
<dbReference type="AlphaFoldDB" id="I1YEN9"/>
<name>I1YEN9_METFJ</name>
<gene>
    <name evidence="1" type="ordered locus">Q7C_201</name>
</gene>
<accession>I1YEN9</accession>
<dbReference type="Proteomes" id="UP000009145">
    <property type="component" value="Chromosome"/>
</dbReference>
<dbReference type="KEGG" id="mec:Q7C_201"/>
<evidence type="ECO:0008006" key="3">
    <source>
        <dbReference type="Google" id="ProtNLM"/>
    </source>
</evidence>
<dbReference type="PATRIC" id="fig|754477.3.peg.201"/>
<organism evidence="1 2">
    <name type="scientific">Methylophaga frappieri (strain ATCC BAA-2434 / DSM 25690 / JAM7)</name>
    <dbReference type="NCBI Taxonomy" id="754477"/>
    <lineage>
        <taxon>Bacteria</taxon>
        <taxon>Pseudomonadati</taxon>
        <taxon>Pseudomonadota</taxon>
        <taxon>Gammaproteobacteria</taxon>
        <taxon>Thiotrichales</taxon>
        <taxon>Piscirickettsiaceae</taxon>
        <taxon>Methylophaga</taxon>
    </lineage>
</organism>
<evidence type="ECO:0000313" key="2">
    <source>
        <dbReference type="Proteomes" id="UP000009145"/>
    </source>
</evidence>
<dbReference type="EMBL" id="CP003380">
    <property type="protein sequence ID" value="AFJ01382.1"/>
    <property type="molecule type" value="Genomic_DNA"/>
</dbReference>
<evidence type="ECO:0000313" key="1">
    <source>
        <dbReference type="EMBL" id="AFJ01382.1"/>
    </source>
</evidence>
<keyword evidence="2" id="KW-1185">Reference proteome</keyword>
<proteinExistence type="predicted"/>